<evidence type="ECO:0000256" key="8">
    <source>
        <dbReference type="SAM" id="Phobius"/>
    </source>
</evidence>
<evidence type="ECO:0000256" key="3">
    <source>
        <dbReference type="ARBA" id="ARBA00022729"/>
    </source>
</evidence>
<evidence type="ECO:0000256" key="7">
    <source>
        <dbReference type="SAM" id="MobiDB-lite"/>
    </source>
</evidence>
<dbReference type="InterPro" id="IPR017853">
    <property type="entry name" value="GH"/>
</dbReference>
<dbReference type="AlphaFoldDB" id="A0A194XAX8"/>
<dbReference type="GO" id="GO:0042124">
    <property type="term" value="F:1,3-beta-glucanosyltransferase activity"/>
    <property type="evidence" value="ECO:0007669"/>
    <property type="project" value="TreeGrafter"/>
</dbReference>
<dbReference type="SUPFAM" id="SSF51445">
    <property type="entry name" value="(Trans)glycosidases"/>
    <property type="match status" value="1"/>
</dbReference>
<feature type="region of interest" description="Disordered" evidence="7">
    <location>
        <begin position="546"/>
        <end position="576"/>
    </location>
</feature>
<feature type="signal peptide" evidence="5">
    <location>
        <begin position="1"/>
        <end position="21"/>
    </location>
</feature>
<feature type="chain" id="PRO_5008268079" description="1,3-beta-glucanosyltransferase" evidence="5">
    <location>
        <begin position="22"/>
        <end position="664"/>
    </location>
</feature>
<dbReference type="OrthoDB" id="421038at2759"/>
<feature type="compositionally biased region" description="Polar residues" evidence="7">
    <location>
        <begin position="501"/>
        <end position="514"/>
    </location>
</feature>
<dbReference type="GO" id="GO:0098552">
    <property type="term" value="C:side of membrane"/>
    <property type="evidence" value="ECO:0007669"/>
    <property type="project" value="UniProtKB-KW"/>
</dbReference>
<accession>A0A194XAX8</accession>
<evidence type="ECO:0000256" key="1">
    <source>
        <dbReference type="ARBA" id="ARBA00004609"/>
    </source>
</evidence>
<dbReference type="KEGG" id="psco:LY89DRAFT_50312"/>
<keyword evidence="5" id="KW-0808">Transferase</keyword>
<comment type="similarity">
    <text evidence="2 5">Belongs to the glycosyl hydrolase 72 family.</text>
</comment>
<protein>
    <recommendedName>
        <fullName evidence="5">1,3-beta-glucanosyltransferase</fullName>
        <ecNumber evidence="5">2.4.1.-</ecNumber>
    </recommendedName>
</protein>
<dbReference type="EC" id="2.4.1.-" evidence="5"/>
<dbReference type="PANTHER" id="PTHR31468">
    <property type="entry name" value="1,3-BETA-GLUCANOSYLTRANSFERASE GAS1"/>
    <property type="match status" value="1"/>
</dbReference>
<feature type="region of interest" description="Disordered" evidence="7">
    <location>
        <begin position="460"/>
        <end position="519"/>
    </location>
</feature>
<sequence length="664" mass="70574">MSMLRIWAAALLFQFITLTASIPTISTSGTKFYDSNGNQFYIKGVVYGASNLIDVLANTAQCQRDASLMQTLGVNTVRVYYVDPTEDHDGCMLAFEDAGIYALVALDSPYSAINRISPEWTTTQYSNFTAVMDAFANYNNTLGFVAGNEVINNISQSDAALYVKASALDLKKYRDGKGYREIPVGYTGADVIDLMPVLQNYLACGTYAVDFFGQNSYSWCGSSSFTESGYSEEYADASSYSIPIFFSETGCNLVQPRPFTDQAAILSADMENLWSGSIIYEWLEEANDYGLVDYVASATLSGTPTPLATGGFSNLMSQWATLNPTGTPSSMYTPNVTPPSCPSSTASGWLINGNAALPTLNKAVVSTRSSTSSSSSTSQTSNTSTSKSSKQTEAAPAVASGSATTTGDGSGSTSDPEPAHNGSISAGAIAGIAIGVLALLLAVALAAFLLWRRRRQQQAKATPPLDLTPEGLEVGEPPVKPELDSSTLSMPAGQHEPQPELQDTSSSFPSNGNGSTSSPALTAALSLAEMGNSPTSQRVPSTLLASELSTTPSTPKLATSQQQQSVTRRPVASKNEHALKANAPWETEAFPYPQAEITTAQAQQTPLLASTEDDDELKQLEDEERRIDAQIAESERITALKEEKLALQAKKAALLAAKEKTSRT</sequence>
<keyword evidence="3 5" id="KW-0732">Signal</keyword>
<dbReference type="GO" id="GO:0071970">
    <property type="term" value="P:fungal-type cell wall (1-&gt;3)-beta-D-glucan biosynthetic process"/>
    <property type="evidence" value="ECO:0007669"/>
    <property type="project" value="TreeGrafter"/>
</dbReference>
<evidence type="ECO:0000256" key="6">
    <source>
        <dbReference type="SAM" id="Coils"/>
    </source>
</evidence>
<evidence type="ECO:0000313" key="10">
    <source>
        <dbReference type="Proteomes" id="UP000070700"/>
    </source>
</evidence>
<evidence type="ECO:0000256" key="4">
    <source>
        <dbReference type="ARBA" id="ARBA00023180"/>
    </source>
</evidence>
<dbReference type="EMBL" id="KQ947414">
    <property type="protein sequence ID" value="KUJ17299.1"/>
    <property type="molecule type" value="Genomic_DNA"/>
</dbReference>
<keyword evidence="5" id="KW-0449">Lipoprotein</keyword>
<dbReference type="GeneID" id="28817708"/>
<evidence type="ECO:0000256" key="2">
    <source>
        <dbReference type="ARBA" id="ARBA00007528"/>
    </source>
</evidence>
<dbReference type="GO" id="GO:0005886">
    <property type="term" value="C:plasma membrane"/>
    <property type="evidence" value="ECO:0007669"/>
    <property type="project" value="UniProtKB-SubCell"/>
</dbReference>
<proteinExistence type="inferred from homology"/>
<dbReference type="RefSeq" id="XP_018071654.1">
    <property type="nucleotide sequence ID" value="XM_018207982.1"/>
</dbReference>
<dbReference type="Pfam" id="PF03198">
    <property type="entry name" value="Glyco_hydro_72"/>
    <property type="match status" value="1"/>
</dbReference>
<comment type="subcellular location">
    <subcellularLocation>
        <location evidence="1 5">Cell membrane</location>
        <topology evidence="1 5">Lipid-anchor</topology>
        <topology evidence="1 5">GPI-anchor</topology>
    </subcellularLocation>
</comment>
<keyword evidence="10" id="KW-1185">Reference proteome</keyword>
<comment type="function">
    <text evidence="5">Splits internally a 1,3-beta-glucan molecule and transfers the newly generated reducing end (the donor) to the non-reducing end of another 1,3-beta-glucan molecule (the acceptor) forming a 1,3-beta linkage, resulting in the elongation of 1,3-beta-glucan chains in the cell wall.</text>
</comment>
<keyword evidence="5 8" id="KW-0472">Membrane</keyword>
<feature type="transmembrane region" description="Helical" evidence="8">
    <location>
        <begin position="428"/>
        <end position="451"/>
    </location>
</feature>
<name>A0A194XAX8_MOLSC</name>
<feature type="coiled-coil region" evidence="6">
    <location>
        <begin position="617"/>
        <end position="660"/>
    </location>
</feature>
<feature type="region of interest" description="Disordered" evidence="7">
    <location>
        <begin position="367"/>
        <end position="419"/>
    </location>
</feature>
<keyword evidence="8" id="KW-0812">Transmembrane</keyword>
<keyword evidence="4" id="KW-0325">Glycoprotein</keyword>
<keyword evidence="8" id="KW-1133">Transmembrane helix</keyword>
<feature type="compositionally biased region" description="Polar residues" evidence="7">
    <location>
        <begin position="546"/>
        <end position="567"/>
    </location>
</feature>
<organism evidence="9 10">
    <name type="scientific">Mollisia scopiformis</name>
    <name type="common">Conifer needle endophyte fungus</name>
    <name type="synonym">Phialocephala scopiformis</name>
    <dbReference type="NCBI Taxonomy" id="149040"/>
    <lineage>
        <taxon>Eukaryota</taxon>
        <taxon>Fungi</taxon>
        <taxon>Dikarya</taxon>
        <taxon>Ascomycota</taxon>
        <taxon>Pezizomycotina</taxon>
        <taxon>Leotiomycetes</taxon>
        <taxon>Helotiales</taxon>
        <taxon>Mollisiaceae</taxon>
        <taxon>Mollisia</taxon>
    </lineage>
</organism>
<evidence type="ECO:0000256" key="5">
    <source>
        <dbReference type="RuleBase" id="RU361209"/>
    </source>
</evidence>
<keyword evidence="5" id="KW-0336">GPI-anchor</keyword>
<evidence type="ECO:0000313" key="9">
    <source>
        <dbReference type="EMBL" id="KUJ17299.1"/>
    </source>
</evidence>
<dbReference type="Proteomes" id="UP000070700">
    <property type="component" value="Unassembled WGS sequence"/>
</dbReference>
<gene>
    <name evidence="9" type="ORF">LY89DRAFT_50312</name>
</gene>
<keyword evidence="6" id="KW-0175">Coiled coil</keyword>
<reference evidence="9 10" key="1">
    <citation type="submission" date="2015-10" db="EMBL/GenBank/DDBJ databases">
        <title>Full genome of DAOMC 229536 Phialocephala scopiformis, a fungal endophyte of spruce producing the potent anti-insectan compound rugulosin.</title>
        <authorList>
            <consortium name="DOE Joint Genome Institute"/>
            <person name="Walker A.K."/>
            <person name="Frasz S.L."/>
            <person name="Seifert K.A."/>
            <person name="Miller J.D."/>
            <person name="Mondo S.J."/>
            <person name="Labutti K."/>
            <person name="Lipzen A."/>
            <person name="Dockter R."/>
            <person name="Kennedy M."/>
            <person name="Grigoriev I.V."/>
            <person name="Spatafora J.W."/>
        </authorList>
    </citation>
    <scope>NUCLEOTIDE SEQUENCE [LARGE SCALE GENOMIC DNA]</scope>
    <source>
        <strain evidence="9 10">CBS 120377</strain>
    </source>
</reference>
<dbReference type="InterPro" id="IPR004886">
    <property type="entry name" value="Glucanosyltransferase"/>
</dbReference>
<dbReference type="PANTHER" id="PTHR31468:SF8">
    <property type="entry name" value="1,3-BETA-GLUCANOSYLTRANSFERASE GAS2"/>
    <property type="match status" value="1"/>
</dbReference>
<dbReference type="GO" id="GO:0031505">
    <property type="term" value="P:fungal-type cell wall organization"/>
    <property type="evidence" value="ECO:0007669"/>
    <property type="project" value="TreeGrafter"/>
</dbReference>
<dbReference type="Gene3D" id="3.20.20.80">
    <property type="entry name" value="Glycosidases"/>
    <property type="match status" value="1"/>
</dbReference>
<dbReference type="InParanoid" id="A0A194XAX8"/>